<dbReference type="HAMAP" id="MF_00195">
    <property type="entry name" value="GTPase_Der"/>
    <property type="match status" value="1"/>
</dbReference>
<dbReference type="CDD" id="cd01895">
    <property type="entry name" value="EngA2"/>
    <property type="match status" value="1"/>
</dbReference>
<dbReference type="SUPFAM" id="SSF52540">
    <property type="entry name" value="P-loop containing nucleoside triphosphate hydrolases"/>
    <property type="match status" value="2"/>
</dbReference>
<feature type="binding site" evidence="9">
    <location>
        <begin position="10"/>
        <end position="17"/>
    </location>
    <ligand>
        <name>GTP</name>
        <dbReference type="ChEBI" id="CHEBI:37565"/>
        <label>1</label>
    </ligand>
</feature>
<feature type="binding site" evidence="9">
    <location>
        <begin position="183"/>
        <end position="190"/>
    </location>
    <ligand>
        <name>GTP</name>
        <dbReference type="ChEBI" id="CHEBI:37565"/>
        <label>2</label>
    </ligand>
</feature>
<dbReference type="Gene3D" id="3.30.300.20">
    <property type="match status" value="1"/>
</dbReference>
<dbReference type="PRINTS" id="PR00326">
    <property type="entry name" value="GTP1OBG"/>
</dbReference>
<comment type="function">
    <text evidence="8 9 11">GTPase that plays an essential role in the late steps of ribosome biogenesis.</text>
</comment>
<feature type="domain" description="EngA-type G" evidence="12">
    <location>
        <begin position="177"/>
        <end position="352"/>
    </location>
</feature>
<evidence type="ECO:0000259" key="12">
    <source>
        <dbReference type="PROSITE" id="PS51712"/>
    </source>
</evidence>
<dbReference type="GO" id="GO:0043022">
    <property type="term" value="F:ribosome binding"/>
    <property type="evidence" value="ECO:0007669"/>
    <property type="project" value="TreeGrafter"/>
</dbReference>
<dbReference type="NCBIfam" id="TIGR03594">
    <property type="entry name" value="GTPase_EngA"/>
    <property type="match status" value="1"/>
</dbReference>
<feature type="binding site" evidence="9">
    <location>
        <begin position="295"/>
        <end position="298"/>
    </location>
    <ligand>
        <name>GTP</name>
        <dbReference type="ChEBI" id="CHEBI:37565"/>
        <label>2</label>
    </ligand>
</feature>
<dbReference type="InterPro" id="IPR005225">
    <property type="entry name" value="Small_GTP-bd"/>
</dbReference>
<dbReference type="InterPro" id="IPR006073">
    <property type="entry name" value="GTP-bd"/>
</dbReference>
<dbReference type="FunFam" id="3.40.50.300:FF:000057">
    <property type="entry name" value="GTPase Der"/>
    <property type="match status" value="1"/>
</dbReference>
<keyword evidence="14" id="KW-1185">Reference proteome</keyword>
<dbReference type="PANTHER" id="PTHR43834">
    <property type="entry name" value="GTPASE DER"/>
    <property type="match status" value="1"/>
</dbReference>
<evidence type="ECO:0000256" key="6">
    <source>
        <dbReference type="ARBA" id="ARBA00023134"/>
    </source>
</evidence>
<dbReference type="Pfam" id="PF01926">
    <property type="entry name" value="MMR_HSR1"/>
    <property type="match status" value="2"/>
</dbReference>
<evidence type="ECO:0000256" key="7">
    <source>
        <dbReference type="ARBA" id="ARBA00032345"/>
    </source>
</evidence>
<feature type="binding site" evidence="9">
    <location>
        <begin position="230"/>
        <end position="234"/>
    </location>
    <ligand>
        <name>GTP</name>
        <dbReference type="ChEBI" id="CHEBI:37565"/>
        <label>2</label>
    </ligand>
</feature>
<dbReference type="Gene3D" id="3.40.50.300">
    <property type="entry name" value="P-loop containing nucleotide triphosphate hydrolases"/>
    <property type="match status" value="2"/>
</dbReference>
<dbReference type="Pfam" id="PF14714">
    <property type="entry name" value="KH_dom-like"/>
    <property type="match status" value="1"/>
</dbReference>
<dbReference type="AlphaFoldDB" id="A0AAE3HEY5"/>
<evidence type="ECO:0000256" key="4">
    <source>
        <dbReference type="ARBA" id="ARBA00022737"/>
    </source>
</evidence>
<dbReference type="GO" id="GO:0005525">
    <property type="term" value="F:GTP binding"/>
    <property type="evidence" value="ECO:0007669"/>
    <property type="project" value="UniProtKB-UniRule"/>
</dbReference>
<evidence type="ECO:0000256" key="3">
    <source>
        <dbReference type="ARBA" id="ARBA00022517"/>
    </source>
</evidence>
<evidence type="ECO:0000313" key="13">
    <source>
        <dbReference type="EMBL" id="MCR1898194.1"/>
    </source>
</evidence>
<dbReference type="InterPro" id="IPR016484">
    <property type="entry name" value="GTPase_Der"/>
</dbReference>
<evidence type="ECO:0000256" key="11">
    <source>
        <dbReference type="RuleBase" id="RU004481"/>
    </source>
</evidence>
<sequence>MSKPIVAIVGRPNVGKSTFFNKIAGKRISIVEDTPGVTRDRIYAEAEWIGNTFTLIDTGGIEPFTKDIILHQMRAQAEIAIETADVIVFMVDGREGITAADYEVANMLRKANRPTLVVVNKIEGKSLENNAFEFYNLGLGEPITISAQQALGLGDLLDEIVALFPKDKKGIEEEDKMKIAVIGKPNAGKSTLINKLLGENRVIVSNIPGTTRDAIDTPFSYNGEDYILIDTAGVRRKSKIVENVEKYSVIRSFTGIERSDVCLILIDAEEGVTEQDTKIAGYAHEEGRASIIIVNKWDIIEKDTKSMDAYRKDIRNKLSFMAYAPILFISAKTGQRVNKIMELVNYVSNQHSMRIATGMLNETIGEAVLMNQPPSNKGRRLNILYCTQASVKPPTFILFVNDPDLMHFSYERYIENQIRSAFGFEGTPIRFIVRQRNE</sequence>
<feature type="binding site" evidence="9">
    <location>
        <begin position="120"/>
        <end position="123"/>
    </location>
    <ligand>
        <name>GTP</name>
        <dbReference type="ChEBI" id="CHEBI:37565"/>
        <label>1</label>
    </ligand>
</feature>
<dbReference type="InterPro" id="IPR031166">
    <property type="entry name" value="G_ENGA"/>
</dbReference>
<reference evidence="13" key="1">
    <citation type="submission" date="2022-07" db="EMBL/GenBank/DDBJ databases">
        <title>Enhanced cultured diversity of the mouse gut microbiota enables custom-made synthetic communities.</title>
        <authorList>
            <person name="Afrizal A."/>
        </authorList>
    </citation>
    <scope>NUCLEOTIDE SEQUENCE</scope>
    <source>
        <strain evidence="13">DSM 28593</strain>
    </source>
</reference>
<feature type="binding site" evidence="9">
    <location>
        <begin position="57"/>
        <end position="61"/>
    </location>
    <ligand>
        <name>GTP</name>
        <dbReference type="ChEBI" id="CHEBI:37565"/>
        <label>1</label>
    </ligand>
</feature>
<dbReference type="Proteomes" id="UP001205748">
    <property type="component" value="Unassembled WGS sequence"/>
</dbReference>
<proteinExistence type="inferred from homology"/>
<dbReference type="PROSITE" id="PS51712">
    <property type="entry name" value="G_ENGA"/>
    <property type="match status" value="2"/>
</dbReference>
<dbReference type="CDD" id="cd01894">
    <property type="entry name" value="EngA1"/>
    <property type="match status" value="1"/>
</dbReference>
<feature type="domain" description="EngA-type G" evidence="12">
    <location>
        <begin position="4"/>
        <end position="168"/>
    </location>
</feature>
<dbReference type="NCBIfam" id="TIGR00231">
    <property type="entry name" value="small_GTP"/>
    <property type="match status" value="2"/>
</dbReference>
<keyword evidence="3 9" id="KW-0690">Ribosome biogenesis</keyword>
<comment type="similarity">
    <text evidence="1 9 10 11">Belongs to the TRAFAC class TrmE-Era-EngA-EngB-Septin-like GTPase superfamily. EngA (Der) GTPase family.</text>
</comment>
<dbReference type="FunFam" id="3.30.300.20:FF:000004">
    <property type="entry name" value="GTPase Der"/>
    <property type="match status" value="1"/>
</dbReference>
<dbReference type="PANTHER" id="PTHR43834:SF6">
    <property type="entry name" value="GTPASE DER"/>
    <property type="match status" value="1"/>
</dbReference>
<accession>A0AAE3HEY5</accession>
<dbReference type="PIRSF" id="PIRSF006485">
    <property type="entry name" value="GTP-binding_EngA"/>
    <property type="match status" value="1"/>
</dbReference>
<dbReference type="InterPro" id="IPR015946">
    <property type="entry name" value="KH_dom-like_a/b"/>
</dbReference>
<comment type="subunit">
    <text evidence="9">Associates with the 50S ribosomal subunit.</text>
</comment>
<evidence type="ECO:0000256" key="5">
    <source>
        <dbReference type="ARBA" id="ARBA00022741"/>
    </source>
</evidence>
<evidence type="ECO:0000256" key="10">
    <source>
        <dbReference type="PROSITE-ProRule" id="PRU01049"/>
    </source>
</evidence>
<gene>
    <name evidence="9 13" type="primary">der</name>
    <name evidence="13" type="ORF">NSA47_04225</name>
</gene>
<protein>
    <recommendedName>
        <fullName evidence="2 9">GTPase Der</fullName>
    </recommendedName>
    <alternativeName>
        <fullName evidence="7 9">GTP-binding protein EngA</fullName>
    </alternativeName>
</protein>
<dbReference type="FunFam" id="3.40.50.300:FF:000040">
    <property type="entry name" value="GTPase Der"/>
    <property type="match status" value="1"/>
</dbReference>
<dbReference type="InterPro" id="IPR027417">
    <property type="entry name" value="P-loop_NTPase"/>
</dbReference>
<name>A0AAE3HEY5_9FIRM</name>
<dbReference type="InterPro" id="IPR032859">
    <property type="entry name" value="KH_dom-like"/>
</dbReference>
<keyword evidence="6 9" id="KW-0342">GTP-binding</keyword>
<evidence type="ECO:0000256" key="9">
    <source>
        <dbReference type="HAMAP-Rule" id="MF_00195"/>
    </source>
</evidence>
<dbReference type="EMBL" id="JANKAS010000002">
    <property type="protein sequence ID" value="MCR1898194.1"/>
    <property type="molecule type" value="Genomic_DNA"/>
</dbReference>
<organism evidence="13 14">
    <name type="scientific">Irregularibacter muris</name>
    <dbReference type="NCBI Taxonomy" id="1796619"/>
    <lineage>
        <taxon>Bacteria</taxon>
        <taxon>Bacillati</taxon>
        <taxon>Bacillota</taxon>
        <taxon>Clostridia</taxon>
        <taxon>Eubacteriales</taxon>
        <taxon>Eubacteriaceae</taxon>
        <taxon>Irregularibacter</taxon>
    </lineage>
</organism>
<keyword evidence="5 9" id="KW-0547">Nucleotide-binding</keyword>
<dbReference type="RefSeq" id="WP_257529650.1">
    <property type="nucleotide sequence ID" value="NZ_JANKAS010000002.1"/>
</dbReference>
<evidence type="ECO:0000313" key="14">
    <source>
        <dbReference type="Proteomes" id="UP001205748"/>
    </source>
</evidence>
<evidence type="ECO:0000256" key="8">
    <source>
        <dbReference type="ARBA" id="ARBA00053470"/>
    </source>
</evidence>
<evidence type="ECO:0000256" key="2">
    <source>
        <dbReference type="ARBA" id="ARBA00020953"/>
    </source>
</evidence>
<evidence type="ECO:0000256" key="1">
    <source>
        <dbReference type="ARBA" id="ARBA00008279"/>
    </source>
</evidence>
<dbReference type="GO" id="GO:0042254">
    <property type="term" value="P:ribosome biogenesis"/>
    <property type="evidence" value="ECO:0007669"/>
    <property type="project" value="UniProtKB-KW"/>
</dbReference>
<keyword evidence="13" id="KW-0378">Hydrolase</keyword>
<dbReference type="GO" id="GO:0016787">
    <property type="term" value="F:hydrolase activity"/>
    <property type="evidence" value="ECO:0007669"/>
    <property type="project" value="UniProtKB-KW"/>
</dbReference>
<comment type="caution">
    <text evidence="13">The sequence shown here is derived from an EMBL/GenBank/DDBJ whole genome shotgun (WGS) entry which is preliminary data.</text>
</comment>
<keyword evidence="4 11" id="KW-0677">Repeat</keyword>